<evidence type="ECO:0000313" key="1">
    <source>
        <dbReference type="EMBL" id="KAI3675155.1"/>
    </source>
</evidence>
<keyword evidence="2" id="KW-1185">Reference proteome</keyword>
<evidence type="ECO:0000313" key="2">
    <source>
        <dbReference type="Proteomes" id="UP001056120"/>
    </source>
</evidence>
<dbReference type="EMBL" id="CM042046">
    <property type="protein sequence ID" value="KAI3675155.1"/>
    <property type="molecule type" value="Genomic_DNA"/>
</dbReference>
<accession>A0ACB8XYQ4</accession>
<sequence length="371" mass="42621">MWYNRLSEYLEKEGYKSDVISQCVFIKRSFSKFTIIAVYVDDINIIGSPEEIEKTAQLLKREFEMKDLGTTKLCLGLQFEYLCNGTFIHQSNYIQKMLVRFNMDKAHPYSVPMVVRPLDPHKDPYRPQEEGEEKLGPEVPYLSAIGALMYLANNTRPDIAFSVHVLARYSSNPTHRHWNGIKHIFRYLCGTRDLGLFYQKDKTSQLVGYADAGYLSDPHKARSQTGYVFTYGGTAISWRSTKQTLTATSSNHAELIALYEASRECVWLRSMINHIQEACGLEQIKKVPTIIYEDNAACIAQIRKGYIKGDRTKHISPKFFSTYDLQKEGEIDVCQIKSNENLADLFTKSLPRSSFEQLSQQIGLRRLKDIC</sequence>
<protein>
    <submittedName>
        <fullName evidence="1">Uncharacterized protein</fullName>
    </submittedName>
</protein>
<name>A0ACB8XYQ4_9ASTR</name>
<gene>
    <name evidence="1" type="ORF">L1987_84740</name>
</gene>
<reference evidence="1 2" key="2">
    <citation type="journal article" date="2022" name="Mol. Ecol. Resour.">
        <title>The genomes of chicory, endive, great burdock and yacon provide insights into Asteraceae paleo-polyploidization history and plant inulin production.</title>
        <authorList>
            <person name="Fan W."/>
            <person name="Wang S."/>
            <person name="Wang H."/>
            <person name="Wang A."/>
            <person name="Jiang F."/>
            <person name="Liu H."/>
            <person name="Zhao H."/>
            <person name="Xu D."/>
            <person name="Zhang Y."/>
        </authorList>
    </citation>
    <scope>NUCLEOTIDE SEQUENCE [LARGE SCALE GENOMIC DNA]</scope>
    <source>
        <strain evidence="2">cv. Yunnan</strain>
        <tissue evidence="1">Leaves</tissue>
    </source>
</reference>
<reference evidence="2" key="1">
    <citation type="journal article" date="2022" name="Mol. Ecol. Resour.">
        <title>The genomes of chicory, endive, great burdock and yacon provide insights into Asteraceae palaeo-polyploidization history and plant inulin production.</title>
        <authorList>
            <person name="Fan W."/>
            <person name="Wang S."/>
            <person name="Wang H."/>
            <person name="Wang A."/>
            <person name="Jiang F."/>
            <person name="Liu H."/>
            <person name="Zhao H."/>
            <person name="Xu D."/>
            <person name="Zhang Y."/>
        </authorList>
    </citation>
    <scope>NUCLEOTIDE SEQUENCE [LARGE SCALE GENOMIC DNA]</scope>
    <source>
        <strain evidence="2">cv. Yunnan</strain>
    </source>
</reference>
<comment type="caution">
    <text evidence="1">The sequence shown here is derived from an EMBL/GenBank/DDBJ whole genome shotgun (WGS) entry which is preliminary data.</text>
</comment>
<organism evidence="1 2">
    <name type="scientific">Smallanthus sonchifolius</name>
    <dbReference type="NCBI Taxonomy" id="185202"/>
    <lineage>
        <taxon>Eukaryota</taxon>
        <taxon>Viridiplantae</taxon>
        <taxon>Streptophyta</taxon>
        <taxon>Embryophyta</taxon>
        <taxon>Tracheophyta</taxon>
        <taxon>Spermatophyta</taxon>
        <taxon>Magnoliopsida</taxon>
        <taxon>eudicotyledons</taxon>
        <taxon>Gunneridae</taxon>
        <taxon>Pentapetalae</taxon>
        <taxon>asterids</taxon>
        <taxon>campanulids</taxon>
        <taxon>Asterales</taxon>
        <taxon>Asteraceae</taxon>
        <taxon>Asteroideae</taxon>
        <taxon>Heliantheae alliance</taxon>
        <taxon>Millerieae</taxon>
        <taxon>Smallanthus</taxon>
    </lineage>
</organism>
<dbReference type="Proteomes" id="UP001056120">
    <property type="component" value="Linkage Group LG29"/>
</dbReference>
<proteinExistence type="predicted"/>